<evidence type="ECO:0000256" key="10">
    <source>
        <dbReference type="RuleBase" id="RU000461"/>
    </source>
</evidence>
<dbReference type="GO" id="GO:0020037">
    <property type="term" value="F:heme binding"/>
    <property type="evidence" value="ECO:0007669"/>
    <property type="project" value="InterPro"/>
</dbReference>
<evidence type="ECO:0000256" key="6">
    <source>
        <dbReference type="ARBA" id="ARBA00023004"/>
    </source>
</evidence>
<dbReference type="GO" id="GO:0004497">
    <property type="term" value="F:monooxygenase activity"/>
    <property type="evidence" value="ECO:0007669"/>
    <property type="project" value="UniProtKB-KW"/>
</dbReference>
<comment type="subcellular location">
    <subcellularLocation>
        <location evidence="2">Endoplasmic reticulum membrane</location>
    </subcellularLocation>
</comment>
<gene>
    <name evidence="11" type="primary">RvY_09902-1</name>
    <name evidence="11" type="synonym">RvY_09902.1</name>
    <name evidence="11" type="ORF">RvY_09902</name>
</gene>
<dbReference type="GO" id="GO:0005506">
    <property type="term" value="F:iron ion binding"/>
    <property type="evidence" value="ECO:0007669"/>
    <property type="project" value="InterPro"/>
</dbReference>
<evidence type="ECO:0000256" key="9">
    <source>
        <dbReference type="PIRSR" id="PIRSR602401-1"/>
    </source>
</evidence>
<dbReference type="PANTHER" id="PTHR24291">
    <property type="entry name" value="CYTOCHROME P450 FAMILY 4"/>
    <property type="match status" value="1"/>
</dbReference>
<evidence type="ECO:0000256" key="4">
    <source>
        <dbReference type="ARBA" id="ARBA00022617"/>
    </source>
</evidence>
<keyword evidence="7 10" id="KW-0503">Monooxygenase</keyword>
<evidence type="ECO:0008006" key="13">
    <source>
        <dbReference type="Google" id="ProtNLM"/>
    </source>
</evidence>
<name>A0A1D1VAZ4_RAMVA</name>
<dbReference type="OrthoDB" id="1470350at2759"/>
<dbReference type="PANTHER" id="PTHR24291:SF189">
    <property type="entry name" value="CYTOCHROME P450 4C3-RELATED"/>
    <property type="match status" value="1"/>
</dbReference>
<reference evidence="11 12" key="1">
    <citation type="journal article" date="2016" name="Nat. Commun.">
        <title>Extremotolerant tardigrade genome and improved radiotolerance of human cultured cells by tardigrade-unique protein.</title>
        <authorList>
            <person name="Hashimoto T."/>
            <person name="Horikawa D.D."/>
            <person name="Saito Y."/>
            <person name="Kuwahara H."/>
            <person name="Kozuka-Hata H."/>
            <person name="Shin-I T."/>
            <person name="Minakuchi Y."/>
            <person name="Ohishi K."/>
            <person name="Motoyama A."/>
            <person name="Aizu T."/>
            <person name="Enomoto A."/>
            <person name="Kondo K."/>
            <person name="Tanaka S."/>
            <person name="Hara Y."/>
            <person name="Koshikawa S."/>
            <person name="Sagara H."/>
            <person name="Miura T."/>
            <person name="Yokobori S."/>
            <person name="Miyagawa K."/>
            <person name="Suzuki Y."/>
            <person name="Kubo T."/>
            <person name="Oyama M."/>
            <person name="Kohara Y."/>
            <person name="Fujiyama A."/>
            <person name="Arakawa K."/>
            <person name="Katayama T."/>
            <person name="Toyoda A."/>
            <person name="Kunieda T."/>
        </authorList>
    </citation>
    <scope>NUCLEOTIDE SEQUENCE [LARGE SCALE GENOMIC DNA]</scope>
    <source>
        <strain evidence="11 12">YOKOZUNA-1</strain>
    </source>
</reference>
<evidence type="ECO:0000256" key="2">
    <source>
        <dbReference type="ARBA" id="ARBA00004586"/>
    </source>
</evidence>
<dbReference type="Proteomes" id="UP000186922">
    <property type="component" value="Unassembled WGS sequence"/>
</dbReference>
<dbReference type="PROSITE" id="PS00086">
    <property type="entry name" value="CYTOCHROME_P450"/>
    <property type="match status" value="1"/>
</dbReference>
<evidence type="ECO:0000256" key="7">
    <source>
        <dbReference type="ARBA" id="ARBA00023033"/>
    </source>
</evidence>
<evidence type="ECO:0000256" key="1">
    <source>
        <dbReference type="ARBA" id="ARBA00001971"/>
    </source>
</evidence>
<evidence type="ECO:0000313" key="12">
    <source>
        <dbReference type="Proteomes" id="UP000186922"/>
    </source>
</evidence>
<dbReference type="GO" id="GO:0016705">
    <property type="term" value="F:oxidoreductase activity, acting on paired donors, with incorporation or reduction of molecular oxygen"/>
    <property type="evidence" value="ECO:0007669"/>
    <property type="project" value="InterPro"/>
</dbReference>
<evidence type="ECO:0000313" key="11">
    <source>
        <dbReference type="EMBL" id="GAU98809.1"/>
    </source>
</evidence>
<dbReference type="InterPro" id="IPR017972">
    <property type="entry name" value="Cyt_P450_CS"/>
</dbReference>
<dbReference type="InterPro" id="IPR036396">
    <property type="entry name" value="Cyt_P450_sf"/>
</dbReference>
<keyword evidence="6 9" id="KW-0408">Iron</keyword>
<dbReference type="Pfam" id="PF00067">
    <property type="entry name" value="p450"/>
    <property type="match status" value="1"/>
</dbReference>
<evidence type="ECO:0000256" key="3">
    <source>
        <dbReference type="ARBA" id="ARBA00010617"/>
    </source>
</evidence>
<dbReference type="EMBL" id="BDGG01000005">
    <property type="protein sequence ID" value="GAU98809.1"/>
    <property type="molecule type" value="Genomic_DNA"/>
</dbReference>
<keyword evidence="10" id="KW-0560">Oxidoreductase</keyword>
<dbReference type="GO" id="GO:0005789">
    <property type="term" value="C:endoplasmic reticulum membrane"/>
    <property type="evidence" value="ECO:0007669"/>
    <property type="project" value="UniProtKB-SubCell"/>
</dbReference>
<dbReference type="InterPro" id="IPR050196">
    <property type="entry name" value="Cytochrome_P450_Monoox"/>
</dbReference>
<keyword evidence="4 9" id="KW-0349">Heme</keyword>
<comment type="caution">
    <text evidence="11">The sequence shown here is derived from an EMBL/GenBank/DDBJ whole genome shotgun (WGS) entry which is preliminary data.</text>
</comment>
<dbReference type="PRINTS" id="PR00463">
    <property type="entry name" value="EP450I"/>
</dbReference>
<evidence type="ECO:0000256" key="8">
    <source>
        <dbReference type="ARBA" id="ARBA00023136"/>
    </source>
</evidence>
<dbReference type="InterPro" id="IPR001128">
    <property type="entry name" value="Cyt_P450"/>
</dbReference>
<evidence type="ECO:0000256" key="5">
    <source>
        <dbReference type="ARBA" id="ARBA00022824"/>
    </source>
</evidence>
<keyword evidence="5" id="KW-0256">Endoplasmic reticulum</keyword>
<protein>
    <recommendedName>
        <fullName evidence="13">Cytochrome P450</fullName>
    </recommendedName>
</protein>
<dbReference type="AlphaFoldDB" id="A0A1D1VAZ4"/>
<sequence>MYSLVIALLVLGVFFLSVWKWMKKTARMIRIMKQIPGPPGFFYPVGNSDLFLKVDHLGFFKQIQVCNNAFGRLHGMFKLWMGPAPYVVITKGSVAEVVFSSMRFIEKSHDYDYFQPWLATGLLTSTGPKWKSRRKFLTPAFHFQILDGFTAVFYEQSLVMVKLLSKLADSGQSFDISPYIFRCTLDIICETAMGRTIHAQTRADSSYVQAVYRSTEMIFDRMVKPHWRYDFIYNTIGPGKLLETTLKRLHDFTDSVILERQAALSKNLTEDRKETASRRLAFLDMLLTAKTEDGEPLDNLSIREEVDTFMFEGHDTTGAAAGFAIFLLGCYPEVQNRAYEEVLHVLGNGDKPVTNDDLKQLVYLEAVIKETLRLYPSVPMISRKCPEDITSGSLVIPKGCTINLNIYTIQRNPDVYTEPDSFLPERFLENSDLTQKISPFDYVPFSAGPRNCIGQKFALMEEKVILSTLLRHFRIESIETPAEMQVHGELIMRPVNGIQVKLTKRAH</sequence>
<accession>A0A1D1VAZ4</accession>
<dbReference type="STRING" id="947166.A0A1D1VAZ4"/>
<keyword evidence="9 10" id="KW-0479">Metal-binding</keyword>
<keyword evidence="12" id="KW-1185">Reference proteome</keyword>
<dbReference type="SUPFAM" id="SSF48264">
    <property type="entry name" value="Cytochrome P450"/>
    <property type="match status" value="1"/>
</dbReference>
<comment type="cofactor">
    <cofactor evidence="1 9">
        <name>heme</name>
        <dbReference type="ChEBI" id="CHEBI:30413"/>
    </cofactor>
</comment>
<dbReference type="PRINTS" id="PR00385">
    <property type="entry name" value="P450"/>
</dbReference>
<dbReference type="InterPro" id="IPR002401">
    <property type="entry name" value="Cyt_P450_E_grp-I"/>
</dbReference>
<proteinExistence type="inferred from homology"/>
<organism evidence="11 12">
    <name type="scientific">Ramazzottius varieornatus</name>
    <name type="common">Water bear</name>
    <name type="synonym">Tardigrade</name>
    <dbReference type="NCBI Taxonomy" id="947166"/>
    <lineage>
        <taxon>Eukaryota</taxon>
        <taxon>Metazoa</taxon>
        <taxon>Ecdysozoa</taxon>
        <taxon>Tardigrada</taxon>
        <taxon>Eutardigrada</taxon>
        <taxon>Parachela</taxon>
        <taxon>Hypsibioidea</taxon>
        <taxon>Ramazzottiidae</taxon>
        <taxon>Ramazzottius</taxon>
    </lineage>
</organism>
<dbReference type="Gene3D" id="1.10.630.10">
    <property type="entry name" value="Cytochrome P450"/>
    <property type="match status" value="1"/>
</dbReference>
<comment type="similarity">
    <text evidence="3 10">Belongs to the cytochrome P450 family.</text>
</comment>
<keyword evidence="8" id="KW-0472">Membrane</keyword>
<feature type="binding site" description="axial binding residue" evidence="9">
    <location>
        <position position="452"/>
    </location>
    <ligand>
        <name>heme</name>
        <dbReference type="ChEBI" id="CHEBI:30413"/>
    </ligand>
    <ligandPart>
        <name>Fe</name>
        <dbReference type="ChEBI" id="CHEBI:18248"/>
    </ligandPart>
</feature>